<dbReference type="EMBL" id="JASZZX010000033">
    <property type="protein sequence ID" value="MDM3929256.1"/>
    <property type="molecule type" value="Genomic_DNA"/>
</dbReference>
<feature type="chain" id="PRO_5046038045" evidence="1">
    <location>
        <begin position="26"/>
        <end position="234"/>
    </location>
</feature>
<dbReference type="InterPro" id="IPR038232">
    <property type="entry name" value="PknH-like_Extracell_sf"/>
</dbReference>
<keyword evidence="1" id="KW-0732">Signal</keyword>
<evidence type="ECO:0000259" key="2">
    <source>
        <dbReference type="Pfam" id="PF14032"/>
    </source>
</evidence>
<organism evidence="3 4">
    <name type="scientific">Mycobacterium intracellulare subsp. chimaera</name>
    <dbReference type="NCBI Taxonomy" id="222805"/>
    <lineage>
        <taxon>Bacteria</taxon>
        <taxon>Bacillati</taxon>
        <taxon>Actinomycetota</taxon>
        <taxon>Actinomycetes</taxon>
        <taxon>Mycobacteriales</taxon>
        <taxon>Mycobacteriaceae</taxon>
        <taxon>Mycobacterium</taxon>
        <taxon>Mycobacterium avium complex (MAC)</taxon>
    </lineage>
</organism>
<keyword evidence="4" id="KW-1185">Reference proteome</keyword>
<dbReference type="RefSeq" id="WP_069954129.1">
    <property type="nucleotide sequence ID" value="NZ_CP012886.2"/>
</dbReference>
<dbReference type="PROSITE" id="PS51257">
    <property type="entry name" value="PROKAR_LIPOPROTEIN"/>
    <property type="match status" value="1"/>
</dbReference>
<reference evidence="4" key="1">
    <citation type="submission" date="2023-06" db="EMBL/GenBank/DDBJ databases">
        <title>Itaconate inhibition of nontuberculous mycobacteria.</title>
        <authorList>
            <person name="Spilker T."/>
        </authorList>
    </citation>
    <scope>NUCLEOTIDE SEQUENCE [LARGE SCALE GENOMIC DNA]</scope>
    <source>
        <strain evidence="4">FLAC1071</strain>
    </source>
</reference>
<name>A0ABT7P7J0_MYCIT</name>
<evidence type="ECO:0000256" key="1">
    <source>
        <dbReference type="SAM" id="SignalP"/>
    </source>
</evidence>
<protein>
    <submittedName>
        <fullName evidence="3">Sensor domain-containing protein</fullName>
    </submittedName>
</protein>
<dbReference type="Proteomes" id="UP001529272">
    <property type="component" value="Unassembled WGS sequence"/>
</dbReference>
<reference evidence="3 4" key="2">
    <citation type="submission" date="2023-06" db="EMBL/GenBank/DDBJ databases">
        <title>Itaconate inhibition of nontuberculous mycobacteria.</title>
        <authorList>
            <person name="Breen P."/>
            <person name="Zimbric M."/>
            <person name="Caverly L."/>
        </authorList>
    </citation>
    <scope>NUCLEOTIDE SEQUENCE [LARGE SCALE GENOMIC DNA]</scope>
    <source>
        <strain evidence="3 4">FLAC1071</strain>
    </source>
</reference>
<comment type="caution">
    <text evidence="3">The sequence shown here is derived from an EMBL/GenBank/DDBJ whole genome shotgun (WGS) entry which is preliminary data.</text>
</comment>
<dbReference type="InterPro" id="IPR026954">
    <property type="entry name" value="PknH-like_Extracell"/>
</dbReference>
<proteinExistence type="predicted"/>
<sequence length="234" mass="25129">MNCTAARRVVAVVAAGTLVVGCSRAVPGRMAAPSVPAGGPQIAAPGLAPLLLTDEQLRTVMASPAMATYKTYGELEDDRSVNFTMGDPVCVTAMWNAITQSYRGSGDQAVAGRQISEPGEHPDHDVDEAVVLFKNADQAQRHLDQSMVTWQRCAGKRQRYQIEGRRIETWSVGIPADVGPDIVVRNSEEAGDGYVCQRVMRAVGNVVIDAWACGRDITDQGRVIVDDIAAQVHQ</sequence>
<evidence type="ECO:0000313" key="4">
    <source>
        <dbReference type="Proteomes" id="UP001529272"/>
    </source>
</evidence>
<feature type="signal peptide" evidence="1">
    <location>
        <begin position="1"/>
        <end position="25"/>
    </location>
</feature>
<gene>
    <name evidence="3" type="ORF">QRB35_25065</name>
</gene>
<feature type="domain" description="PknH-like extracellular" evidence="2">
    <location>
        <begin position="46"/>
        <end position="230"/>
    </location>
</feature>
<evidence type="ECO:0000313" key="3">
    <source>
        <dbReference type="EMBL" id="MDM3929256.1"/>
    </source>
</evidence>
<dbReference type="Pfam" id="PF14032">
    <property type="entry name" value="PknH_C"/>
    <property type="match status" value="1"/>
</dbReference>
<dbReference type="Gene3D" id="3.40.1000.70">
    <property type="entry name" value="PknH-like extracellular domain"/>
    <property type="match status" value="1"/>
</dbReference>
<accession>A0ABT7P7J0</accession>